<dbReference type="PANTHER" id="PTHR45794:SF1">
    <property type="entry name" value="LEUCINE--TRNA LIGASE, CYTOPLASMIC"/>
    <property type="match status" value="1"/>
</dbReference>
<evidence type="ECO:0000256" key="1">
    <source>
        <dbReference type="ARBA" id="ARBA00005594"/>
    </source>
</evidence>
<organism evidence="12 13">
    <name type="scientific">Prototheca wickerhamii</name>
    <dbReference type="NCBI Taxonomy" id="3111"/>
    <lineage>
        <taxon>Eukaryota</taxon>
        <taxon>Viridiplantae</taxon>
        <taxon>Chlorophyta</taxon>
        <taxon>core chlorophytes</taxon>
        <taxon>Trebouxiophyceae</taxon>
        <taxon>Chlorellales</taxon>
        <taxon>Chlorellaceae</taxon>
        <taxon>Prototheca</taxon>
    </lineage>
</organism>
<feature type="domain" description="Methionyl/Valyl/Leucyl/Isoleucyl-tRNA synthetase anticodon-binding" evidence="11">
    <location>
        <begin position="810"/>
        <end position="915"/>
    </location>
</feature>
<keyword evidence="7" id="KW-0030">Aminoacyl-tRNA synthetase</keyword>
<dbReference type="InterPro" id="IPR009080">
    <property type="entry name" value="tRNAsynth_Ia_anticodon-bd"/>
</dbReference>
<dbReference type="Proteomes" id="UP001255856">
    <property type="component" value="Unassembled WGS sequence"/>
</dbReference>
<dbReference type="InterPro" id="IPR004493">
    <property type="entry name" value="Leu-tRNA-synth_Ia_arc/euk"/>
</dbReference>
<dbReference type="GO" id="GO:0006429">
    <property type="term" value="P:leucyl-tRNA aminoacylation"/>
    <property type="evidence" value="ECO:0007669"/>
    <property type="project" value="InterPro"/>
</dbReference>
<comment type="similarity">
    <text evidence="1">Belongs to the class-I aminoacyl-tRNA synthetase family.</text>
</comment>
<evidence type="ECO:0000256" key="5">
    <source>
        <dbReference type="ARBA" id="ARBA00022840"/>
    </source>
</evidence>
<accession>A0AAD9IKU8</accession>
<keyword evidence="6" id="KW-0648">Protein biosynthesis</keyword>
<keyword evidence="3" id="KW-0436">Ligase</keyword>
<dbReference type="InterPro" id="IPR013155">
    <property type="entry name" value="M/V/L/I-tRNA-synth_anticd-bd"/>
</dbReference>
<dbReference type="CDD" id="cd07959">
    <property type="entry name" value="Anticodon_Ia_Leu_AEc"/>
    <property type="match status" value="1"/>
</dbReference>
<dbReference type="GO" id="GO:0004823">
    <property type="term" value="F:leucine-tRNA ligase activity"/>
    <property type="evidence" value="ECO:0007669"/>
    <property type="project" value="UniProtKB-EC"/>
</dbReference>
<dbReference type="FunFam" id="3.90.740.10:FF:000001">
    <property type="entry name" value="Leucine--tRNA ligase, cytoplasmic"/>
    <property type="match status" value="1"/>
</dbReference>
<dbReference type="Pfam" id="PF08264">
    <property type="entry name" value="Anticodon_1"/>
    <property type="match status" value="1"/>
</dbReference>
<feature type="region of interest" description="Disordered" evidence="9">
    <location>
        <begin position="111"/>
        <end position="153"/>
    </location>
</feature>
<dbReference type="EC" id="6.1.1.4" evidence="2"/>
<feature type="region of interest" description="Disordered" evidence="9">
    <location>
        <begin position="301"/>
        <end position="320"/>
    </location>
</feature>
<keyword evidence="13" id="KW-1185">Reference proteome</keyword>
<evidence type="ECO:0000256" key="8">
    <source>
        <dbReference type="ARBA" id="ARBA00030520"/>
    </source>
</evidence>
<dbReference type="SUPFAM" id="SSF50677">
    <property type="entry name" value="ValRS/IleRS/LeuRS editing domain"/>
    <property type="match status" value="1"/>
</dbReference>
<feature type="domain" description="Aminoacyl-tRNA synthetase class Ia" evidence="10">
    <location>
        <begin position="24"/>
        <end position="104"/>
    </location>
</feature>
<dbReference type="NCBIfam" id="TIGR00395">
    <property type="entry name" value="leuS_arch"/>
    <property type="match status" value="1"/>
</dbReference>
<dbReference type="AlphaFoldDB" id="A0AAD9IKU8"/>
<comment type="caution">
    <text evidence="12">The sequence shown here is derived from an EMBL/GenBank/DDBJ whole genome shotgun (WGS) entry which is preliminary data.</text>
</comment>
<sequence>MAEGSEPYNTAKRDFLIKIQEASQAKWDAAKVFEVDAPEDGEVAEKFFGNFPYPYMNGLLHLGHAFSLSKLEFAAGYQRLLGKRVLFPQAFHLTGMPIKACADKLKNEIESGRAGQEAEAPVKQEAPKDAPEREDPTKFSGKKSKAAAKTGPGSTQWEIMRMSGIAEEDIPAFADARHWLEYFPPLAVRDIRAMGCGVDWRRSFVTTDINPFYDSFIRWQFWTLYRRGLIVKDKRYSVYSPKDGQPCADHDRATGEGVGPQEYTLVKMRALELPGPLAALEGQGPVFLMAATLRPETMHGQTNCWVRPTDPKNPGSDTGRYGAFRAVNGEVWITTERAMRNAAFQDLTPEWGVVEKLLDVRGDDLLGVPVSSPHAPYERVYVLPLLTIKMDKGTGVVTSVPSDSPDDYAAFQDLIKKPKLRELYGIRDDMVLPFEVVPIIDIPGLGTAAAPRLCAELKIQSQNDAEKLAKAKAEAYRRGFDSGVMLVGKYTGRPVKEVKDLEKADLVAAGQAVPYAEPENPVVSRSDDACVVALTDQWYIVYGEESWRASVQRCLDAMRWYDADAGTGASITKGQFEHTLGWLNQWACSRSFGLGTRLPWDPEYLIESLSDSTIYMAYYTVAHLLQGGDMYGGAEAARVQASDLTPEVWDFIFQEAADVPADCAVPRALLERARREFAFWYPFDLRVSGKDLIQNHLTFALYTHVAMWPESQSAAWPRSFRCNGHLQLNNAKMSKSTGNFKTLAQAVREYGADAMRVGLANAGDTIDDANFEHDTANQAILKLYRQVEWAEEALGGLSSMRDGPPATFWDRVFENEINGAVARTRAAYDSMAFRDVVLAGWYALSNARDAYLVACAGEGGLCRELVLRFVETAALLIAPVAPHTSEHIWGEVLKKEGLVLTAGFPQAPPPDFVLQEAYRYVERMKKPLKDGFEKAVLGDKAGKKKGATPPAEAAAAVAHAHIHVVDRFGGWKAKALGTLGALYDDSLPDRFPPKPNDAVLAAVKDEPELVALPPKQLRPTVFPFVAYKTKQAKEGGKEVLSVKLPFDEAEVLESSKGYLLRALQELKGLQGITIHRLAFEDLASAEDERVRAALPGEPVIVFAAE</sequence>
<evidence type="ECO:0000256" key="2">
    <source>
        <dbReference type="ARBA" id="ARBA00013164"/>
    </source>
</evidence>
<dbReference type="InterPro" id="IPR014729">
    <property type="entry name" value="Rossmann-like_a/b/a_fold"/>
</dbReference>
<feature type="domain" description="Aminoacyl-tRNA synthetase class Ia" evidence="10">
    <location>
        <begin position="176"/>
        <end position="770"/>
    </location>
</feature>
<dbReference type="Pfam" id="PF00133">
    <property type="entry name" value="tRNA-synt_1"/>
    <property type="match status" value="2"/>
</dbReference>
<evidence type="ECO:0000256" key="9">
    <source>
        <dbReference type="SAM" id="MobiDB-lite"/>
    </source>
</evidence>
<name>A0AAD9IKU8_PROWI</name>
<dbReference type="Gene3D" id="3.90.740.10">
    <property type="entry name" value="Valyl/Leucyl/Isoleucyl-tRNA synthetase, editing domain"/>
    <property type="match status" value="1"/>
</dbReference>
<evidence type="ECO:0000313" key="13">
    <source>
        <dbReference type="Proteomes" id="UP001255856"/>
    </source>
</evidence>
<dbReference type="PANTHER" id="PTHR45794">
    <property type="entry name" value="LEUCYL-TRNA SYNTHETASE"/>
    <property type="match status" value="1"/>
</dbReference>
<evidence type="ECO:0000313" key="12">
    <source>
        <dbReference type="EMBL" id="KAK2079511.1"/>
    </source>
</evidence>
<dbReference type="InterPro" id="IPR002300">
    <property type="entry name" value="aa-tRNA-synth_Ia"/>
</dbReference>
<dbReference type="GO" id="GO:0005524">
    <property type="term" value="F:ATP binding"/>
    <property type="evidence" value="ECO:0007669"/>
    <property type="project" value="UniProtKB-KW"/>
</dbReference>
<keyword evidence="4" id="KW-0547">Nucleotide-binding</keyword>
<evidence type="ECO:0000256" key="7">
    <source>
        <dbReference type="ARBA" id="ARBA00023146"/>
    </source>
</evidence>
<dbReference type="Gene3D" id="3.40.50.620">
    <property type="entry name" value="HUPs"/>
    <property type="match status" value="1"/>
</dbReference>
<proteinExistence type="inferred from homology"/>
<dbReference type="Gene3D" id="1.10.730.10">
    <property type="entry name" value="Isoleucyl-tRNA Synthetase, Domain 1"/>
    <property type="match status" value="1"/>
</dbReference>
<evidence type="ECO:0000256" key="6">
    <source>
        <dbReference type="ARBA" id="ARBA00022917"/>
    </source>
</evidence>
<feature type="compositionally biased region" description="Basic and acidic residues" evidence="9">
    <location>
        <begin position="120"/>
        <end position="137"/>
    </location>
</feature>
<reference evidence="12" key="1">
    <citation type="submission" date="2021-01" db="EMBL/GenBank/DDBJ databases">
        <authorList>
            <person name="Eckstrom K.M.E."/>
        </authorList>
    </citation>
    <scope>NUCLEOTIDE SEQUENCE</scope>
    <source>
        <strain evidence="12">UVCC 0001</strain>
    </source>
</reference>
<dbReference type="EMBL" id="JASFZW010000002">
    <property type="protein sequence ID" value="KAK2079511.1"/>
    <property type="molecule type" value="Genomic_DNA"/>
</dbReference>
<gene>
    <name evidence="12" type="ORF">QBZ16_001905</name>
</gene>
<keyword evidence="5" id="KW-0067">ATP-binding</keyword>
<dbReference type="InterPro" id="IPR009008">
    <property type="entry name" value="Val/Leu/Ile-tRNA-synth_edit"/>
</dbReference>
<dbReference type="GO" id="GO:0002161">
    <property type="term" value="F:aminoacyl-tRNA deacylase activity"/>
    <property type="evidence" value="ECO:0007669"/>
    <property type="project" value="InterPro"/>
</dbReference>
<evidence type="ECO:0000259" key="10">
    <source>
        <dbReference type="Pfam" id="PF00133"/>
    </source>
</evidence>
<protein>
    <recommendedName>
        <fullName evidence="2">leucine--tRNA ligase</fullName>
        <ecNumber evidence="2">6.1.1.4</ecNumber>
    </recommendedName>
    <alternativeName>
        <fullName evidence="8">Leucyl-tRNA synthetase</fullName>
    </alternativeName>
</protein>
<evidence type="ECO:0000256" key="3">
    <source>
        <dbReference type="ARBA" id="ARBA00022598"/>
    </source>
</evidence>
<dbReference type="SUPFAM" id="SSF52374">
    <property type="entry name" value="Nucleotidylyl transferase"/>
    <property type="match status" value="1"/>
</dbReference>
<evidence type="ECO:0000256" key="4">
    <source>
        <dbReference type="ARBA" id="ARBA00022741"/>
    </source>
</evidence>
<dbReference type="SUPFAM" id="SSF47323">
    <property type="entry name" value="Anticodon-binding domain of a subclass of class I aminoacyl-tRNA synthetases"/>
    <property type="match status" value="1"/>
</dbReference>
<evidence type="ECO:0000259" key="11">
    <source>
        <dbReference type="Pfam" id="PF08264"/>
    </source>
</evidence>